<dbReference type="STRING" id="1348632.GCA_001591745_01378"/>
<dbReference type="AlphaFoldDB" id="A0A2A5RXY2"/>
<protein>
    <submittedName>
        <fullName evidence="1">Uncharacterized protein</fullName>
    </submittedName>
</protein>
<organism evidence="1 2">
    <name type="scientific">Pseudolactococcus plantarum</name>
    <dbReference type="NCBI Taxonomy" id="1365"/>
    <lineage>
        <taxon>Bacteria</taxon>
        <taxon>Bacillati</taxon>
        <taxon>Bacillota</taxon>
        <taxon>Bacilli</taxon>
        <taxon>Lactobacillales</taxon>
        <taxon>Streptococcaceae</taxon>
        <taxon>Pseudolactococcus</taxon>
    </lineage>
</organism>
<reference evidence="1 2" key="1">
    <citation type="submission" date="2014-12" db="EMBL/GenBank/DDBJ databases">
        <title>Draft genome sequences of 10 type strains of Lactococcus.</title>
        <authorList>
            <person name="Sun Z."/>
            <person name="Zhong Z."/>
            <person name="Liu W."/>
            <person name="Zhang W."/>
            <person name="Zhang H."/>
        </authorList>
    </citation>
    <scope>NUCLEOTIDE SEQUENCE [LARGE SCALE GENOMIC DNA]</scope>
    <source>
        <strain evidence="1 2">DSM 20686</strain>
    </source>
</reference>
<dbReference type="Proteomes" id="UP000242246">
    <property type="component" value="Unassembled WGS sequence"/>
</dbReference>
<dbReference type="EMBL" id="JXJX01000010">
    <property type="protein sequence ID" value="PCS06107.1"/>
    <property type="molecule type" value="Genomic_DNA"/>
</dbReference>
<keyword evidence="2" id="KW-1185">Reference proteome</keyword>
<proteinExistence type="predicted"/>
<name>A0A2A5RXY2_9LACT</name>
<evidence type="ECO:0000313" key="2">
    <source>
        <dbReference type="Proteomes" id="UP000242246"/>
    </source>
</evidence>
<gene>
    <name evidence="1" type="ORF">RU87_GL000303</name>
</gene>
<accession>A0A2A5RXY2</accession>
<dbReference type="OrthoDB" id="9792687at2"/>
<sequence>MLTYDEALQKLKLIVKNSNSYTLTDLEQLIRQISIDDPIANGNATTVLYSGMVKPGVHSNKIIQEIYNRSDVRVIDRTHIGQFLLSPEYEIALEAAYINTYLDVSPSKLESAIGAYLYGGESRGTTGPWAEASKRFAQNTEGSENPLVTSSEMKLLIFK</sequence>
<evidence type="ECO:0000313" key="1">
    <source>
        <dbReference type="EMBL" id="PCS06107.1"/>
    </source>
</evidence>
<comment type="caution">
    <text evidence="1">The sequence shown here is derived from an EMBL/GenBank/DDBJ whole genome shotgun (WGS) entry which is preliminary data.</text>
</comment>
<dbReference type="RefSeq" id="WP_068163548.1">
    <property type="nucleotide sequence ID" value="NZ_JXJX01000010.1"/>
</dbReference>